<evidence type="ECO:0000313" key="2">
    <source>
        <dbReference type="EMBL" id="WFL77490.1"/>
    </source>
</evidence>
<evidence type="ECO:0000313" key="3">
    <source>
        <dbReference type="Proteomes" id="UP001215827"/>
    </source>
</evidence>
<reference evidence="2 3" key="1">
    <citation type="submission" date="2023-03" db="EMBL/GenBank/DDBJ databases">
        <title>Altererythrobacter sp. CAU 1644 isolated from sand.</title>
        <authorList>
            <person name="Kim W."/>
        </authorList>
    </citation>
    <scope>NUCLEOTIDE SEQUENCE [LARGE SCALE GENOMIC DNA]</scope>
    <source>
        <strain evidence="2 3">CAU 1644</strain>
    </source>
</reference>
<keyword evidence="1" id="KW-0472">Membrane</keyword>
<dbReference type="EMBL" id="CP121106">
    <property type="protein sequence ID" value="WFL77490.1"/>
    <property type="molecule type" value="Genomic_DNA"/>
</dbReference>
<keyword evidence="1" id="KW-0812">Transmembrane</keyword>
<dbReference type="RefSeq" id="WP_278016183.1">
    <property type="nucleotide sequence ID" value="NZ_CP121106.1"/>
</dbReference>
<dbReference type="PANTHER" id="PTHR36109:SF2">
    <property type="entry name" value="MEMBRANE PROTEIN"/>
    <property type="match status" value="1"/>
</dbReference>
<accession>A0ABY8FR63</accession>
<evidence type="ECO:0008006" key="4">
    <source>
        <dbReference type="Google" id="ProtNLM"/>
    </source>
</evidence>
<evidence type="ECO:0000256" key="1">
    <source>
        <dbReference type="SAM" id="Phobius"/>
    </source>
</evidence>
<name>A0ABY8FR63_9SPHN</name>
<organism evidence="2 3">
    <name type="scientific">Altererythrobacter arenosus</name>
    <dbReference type="NCBI Taxonomy" id="3032592"/>
    <lineage>
        <taxon>Bacteria</taxon>
        <taxon>Pseudomonadati</taxon>
        <taxon>Pseudomonadota</taxon>
        <taxon>Alphaproteobacteria</taxon>
        <taxon>Sphingomonadales</taxon>
        <taxon>Erythrobacteraceae</taxon>
        <taxon>Altererythrobacter</taxon>
    </lineage>
</organism>
<feature type="transmembrane region" description="Helical" evidence="1">
    <location>
        <begin position="142"/>
        <end position="163"/>
    </location>
</feature>
<proteinExistence type="predicted"/>
<keyword evidence="3" id="KW-1185">Reference proteome</keyword>
<gene>
    <name evidence="2" type="ORF">P7228_00035</name>
</gene>
<dbReference type="PANTHER" id="PTHR36109">
    <property type="entry name" value="MEMBRANE PROTEIN-RELATED"/>
    <property type="match status" value="1"/>
</dbReference>
<dbReference type="Proteomes" id="UP001215827">
    <property type="component" value="Chromosome"/>
</dbReference>
<feature type="transmembrane region" description="Helical" evidence="1">
    <location>
        <begin position="169"/>
        <end position="192"/>
    </location>
</feature>
<keyword evidence="1" id="KW-1133">Transmembrane helix</keyword>
<dbReference type="InterPro" id="IPR052948">
    <property type="entry name" value="Low_temp-induced_all0457"/>
</dbReference>
<sequence length="254" mass="27048">MPAINYLAPDHPRPREVEWINRGTNQRMRPTTTQMLMRTLFQRIDTPSVQKLHDSAGLRVIFRSERDREIFAAAFDAALTKESEAKSHVVTAIFDTRDRAEDAVERLRSEGIPAEAISLLFRASQFMDTDTKWPDGHTPISVAGTVAGSGIAGMLVGAAILAVPGVGPVAAAGAIASSAYVSVASVSGIIGATGGAMAKMLTDHDVDGVSAAYYDQQIQRGKTFLSVDTRIAGGFAQTARDILAQCGGRTAETE</sequence>
<protein>
    <recommendedName>
        <fullName evidence="4">DUF1269 domain-containing protein</fullName>
    </recommendedName>
</protein>